<reference evidence="2" key="1">
    <citation type="submission" date="2021-02" db="EMBL/GenBank/DDBJ databases">
        <title>Genome sequence of Rhodospirillales sp. strain TMPK1 isolated from soil.</title>
        <authorList>
            <person name="Nakai R."/>
            <person name="Kusada H."/>
            <person name="Tamaki H."/>
        </authorList>
    </citation>
    <scope>NUCLEOTIDE SEQUENCE</scope>
    <source>
        <strain evidence="2">TMPK1</strain>
    </source>
</reference>
<evidence type="ECO:0000256" key="1">
    <source>
        <dbReference type="SAM" id="SignalP"/>
    </source>
</evidence>
<proteinExistence type="predicted"/>
<comment type="caution">
    <text evidence="2">The sequence shown here is derived from an EMBL/GenBank/DDBJ whole genome shotgun (WGS) entry which is preliminary data.</text>
</comment>
<evidence type="ECO:0000313" key="3">
    <source>
        <dbReference type="Proteomes" id="UP000681075"/>
    </source>
</evidence>
<keyword evidence="3" id="KW-1185">Reference proteome</keyword>
<feature type="chain" id="PRO_5035939547" evidence="1">
    <location>
        <begin position="21"/>
        <end position="141"/>
    </location>
</feature>
<name>A0A8S8XC75_9PROT</name>
<feature type="signal peptide" evidence="1">
    <location>
        <begin position="1"/>
        <end position="20"/>
    </location>
</feature>
<accession>A0A8S8XC75</accession>
<protein>
    <submittedName>
        <fullName evidence="2">Uncharacterized protein</fullName>
    </submittedName>
</protein>
<organism evidence="2 3">
    <name type="scientific">Roseiterribacter gracilis</name>
    <dbReference type="NCBI Taxonomy" id="2812848"/>
    <lineage>
        <taxon>Bacteria</taxon>
        <taxon>Pseudomonadati</taxon>
        <taxon>Pseudomonadota</taxon>
        <taxon>Alphaproteobacteria</taxon>
        <taxon>Rhodospirillales</taxon>
        <taxon>Roseiterribacteraceae</taxon>
        <taxon>Roseiterribacter</taxon>
    </lineage>
</organism>
<gene>
    <name evidence="2" type="ORF">TMPK1_14960</name>
</gene>
<dbReference type="AlphaFoldDB" id="A0A8S8XC75"/>
<sequence length="141" mass="14613">MSRIYAALLLALGLTAPAAAMGEGAVRLQPGTCAGEVHGIVAQGSLRTRGDAIRGLPAGVKLVGQCQVVGSGNERSFMILWSVIDTGPLLRPSRLNGAPFGTSVVPVKCSEANCPTPQLPDTDIPIELRQPMPRLWDGGSA</sequence>
<dbReference type="Proteomes" id="UP000681075">
    <property type="component" value="Unassembled WGS sequence"/>
</dbReference>
<keyword evidence="1" id="KW-0732">Signal</keyword>
<dbReference type="EMBL" id="BOPV01000001">
    <property type="protein sequence ID" value="GIL39259.1"/>
    <property type="molecule type" value="Genomic_DNA"/>
</dbReference>
<dbReference type="RefSeq" id="WP_420242358.1">
    <property type="nucleotide sequence ID" value="NZ_BOPV01000001.1"/>
</dbReference>
<evidence type="ECO:0000313" key="2">
    <source>
        <dbReference type="EMBL" id="GIL39259.1"/>
    </source>
</evidence>